<dbReference type="AlphaFoldDB" id="A0A067DSL8"/>
<gene>
    <name evidence="8" type="ORF">CISIN_1g023145mg</name>
</gene>
<dbReference type="InterPro" id="IPR033389">
    <property type="entry name" value="AUX/IAA_dom"/>
</dbReference>
<feature type="domain" description="PB1" evidence="7">
    <location>
        <begin position="162"/>
        <end position="255"/>
    </location>
</feature>
<dbReference type="PaxDb" id="2711-XP_006470822.1"/>
<evidence type="ECO:0000256" key="3">
    <source>
        <dbReference type="ARBA" id="ARBA00023163"/>
    </source>
</evidence>
<comment type="subunit">
    <text evidence="6">Homodimers and heterodimers.</text>
</comment>
<comment type="similarity">
    <text evidence="6">Belongs to the Aux/IAA family.</text>
</comment>
<accession>A0A067DSL8</accession>
<evidence type="ECO:0000313" key="8">
    <source>
        <dbReference type="EMBL" id="KDO41586.1"/>
    </source>
</evidence>
<comment type="subcellular location">
    <subcellularLocation>
        <location evidence="1 6">Nucleus</location>
    </subcellularLocation>
</comment>
<keyword evidence="9" id="KW-1185">Reference proteome</keyword>
<dbReference type="InterPro" id="IPR053793">
    <property type="entry name" value="PB1-like"/>
</dbReference>
<dbReference type="GO" id="GO:0006355">
    <property type="term" value="P:regulation of DNA-templated transcription"/>
    <property type="evidence" value="ECO:0007669"/>
    <property type="project" value="InterPro"/>
</dbReference>
<proteinExistence type="inferred from homology"/>
<evidence type="ECO:0000256" key="6">
    <source>
        <dbReference type="RuleBase" id="RU004549"/>
    </source>
</evidence>
<dbReference type="Pfam" id="PF02309">
    <property type="entry name" value="AUX_IAA"/>
    <property type="match status" value="2"/>
</dbReference>
<dbReference type="Gene3D" id="3.10.20.90">
    <property type="entry name" value="Phosphatidylinositol 3-kinase Catalytic Subunit, Chain A, domain 1"/>
    <property type="match status" value="1"/>
</dbReference>
<dbReference type="PROSITE" id="PS51745">
    <property type="entry name" value="PB1"/>
    <property type="match status" value="1"/>
</dbReference>
<keyword evidence="5 6" id="KW-0927">Auxin signaling pathway</keyword>
<organism evidence="8 9">
    <name type="scientific">Citrus sinensis</name>
    <name type="common">Sweet orange</name>
    <name type="synonym">Citrus aurantium var. sinensis</name>
    <dbReference type="NCBI Taxonomy" id="2711"/>
    <lineage>
        <taxon>Eukaryota</taxon>
        <taxon>Viridiplantae</taxon>
        <taxon>Streptophyta</taxon>
        <taxon>Embryophyta</taxon>
        <taxon>Tracheophyta</taxon>
        <taxon>Spermatophyta</taxon>
        <taxon>Magnoliopsida</taxon>
        <taxon>eudicotyledons</taxon>
        <taxon>Gunneridae</taxon>
        <taxon>Pentapetalae</taxon>
        <taxon>rosids</taxon>
        <taxon>malvids</taxon>
        <taxon>Sapindales</taxon>
        <taxon>Rutaceae</taxon>
        <taxon>Aurantioideae</taxon>
        <taxon>Citrus</taxon>
    </lineage>
</organism>
<dbReference type="EMBL" id="KK785604">
    <property type="protein sequence ID" value="KDO41585.1"/>
    <property type="molecule type" value="Genomic_DNA"/>
</dbReference>
<reference evidence="8 9" key="1">
    <citation type="submission" date="2014-04" db="EMBL/GenBank/DDBJ databases">
        <authorList>
            <consortium name="International Citrus Genome Consortium"/>
            <person name="Gmitter F."/>
            <person name="Chen C."/>
            <person name="Farmerie W."/>
            <person name="Harkins T."/>
            <person name="Desany B."/>
            <person name="Mohiuddin M."/>
            <person name="Kodira C."/>
            <person name="Borodovsky M."/>
            <person name="Lomsadze A."/>
            <person name="Burns P."/>
            <person name="Jenkins J."/>
            <person name="Prochnik S."/>
            <person name="Shu S."/>
            <person name="Chapman J."/>
            <person name="Pitluck S."/>
            <person name="Schmutz J."/>
            <person name="Rokhsar D."/>
        </authorList>
    </citation>
    <scope>NUCLEOTIDE SEQUENCE</scope>
</reference>
<dbReference type="GO" id="GO:0005634">
    <property type="term" value="C:nucleus"/>
    <property type="evidence" value="ECO:0007669"/>
    <property type="project" value="UniProtKB-SubCell"/>
</dbReference>
<dbReference type="eggNOG" id="ENOG502QQSN">
    <property type="taxonomic scope" value="Eukaryota"/>
</dbReference>
<dbReference type="SMR" id="A0A067DSL8"/>
<dbReference type="FunFam" id="3.10.20.90:FF:000047">
    <property type="entry name" value="Auxin response factor"/>
    <property type="match status" value="1"/>
</dbReference>
<dbReference type="PANTHER" id="PTHR31384:SF96">
    <property type="entry name" value="AUXIN RESPONSE FACTOR 1"/>
    <property type="match status" value="1"/>
</dbReference>
<comment type="function">
    <text evidence="6">Aux/IAA proteins are short-lived transcriptional factors that function as repressors of early auxin response genes at low auxin concentrations.</text>
</comment>
<protein>
    <recommendedName>
        <fullName evidence="6">Auxin-responsive protein</fullName>
    </recommendedName>
</protein>
<evidence type="ECO:0000259" key="7">
    <source>
        <dbReference type="PROSITE" id="PS51745"/>
    </source>
</evidence>
<dbReference type="GO" id="GO:0003677">
    <property type="term" value="F:DNA binding"/>
    <property type="evidence" value="ECO:0007669"/>
    <property type="project" value="InterPro"/>
</dbReference>
<keyword evidence="3 6" id="KW-0804">Transcription</keyword>
<keyword evidence="2 6" id="KW-0805">Transcription regulation</keyword>
<evidence type="ECO:0000313" key="9">
    <source>
        <dbReference type="Proteomes" id="UP000027120"/>
    </source>
</evidence>
<dbReference type="SUPFAM" id="SSF54277">
    <property type="entry name" value="CAD &amp; PB1 domains"/>
    <property type="match status" value="1"/>
</dbReference>
<dbReference type="InterPro" id="IPR044835">
    <property type="entry name" value="ARF_plant"/>
</dbReference>
<evidence type="ECO:0000256" key="2">
    <source>
        <dbReference type="ARBA" id="ARBA00023015"/>
    </source>
</evidence>
<evidence type="ECO:0000256" key="1">
    <source>
        <dbReference type="ARBA" id="ARBA00004123"/>
    </source>
</evidence>
<evidence type="ECO:0000256" key="4">
    <source>
        <dbReference type="ARBA" id="ARBA00023242"/>
    </source>
</evidence>
<keyword evidence="6" id="KW-0678">Repressor</keyword>
<keyword evidence="4 6" id="KW-0539">Nucleus</keyword>
<dbReference type="Proteomes" id="UP000027120">
    <property type="component" value="Unassembled WGS sequence"/>
</dbReference>
<dbReference type="PANTHER" id="PTHR31384">
    <property type="entry name" value="AUXIN RESPONSE FACTOR 4-RELATED"/>
    <property type="match status" value="1"/>
</dbReference>
<dbReference type="STRING" id="2711.A0A067DSL8"/>
<name>A0A067DSL8_CITSI</name>
<evidence type="ECO:0000256" key="5">
    <source>
        <dbReference type="ARBA" id="ARBA00023294"/>
    </source>
</evidence>
<dbReference type="EMBL" id="KK785604">
    <property type="protein sequence ID" value="KDO41586.1"/>
    <property type="molecule type" value="Genomic_DNA"/>
</dbReference>
<sequence>MWKSHVESSAFSYCDSPQGRDLYPSPKFSTATKGNHFGLSGNKSLAAVSSNSMYWPNRAENVTESFAPVVNKECSEKRQGNGNTCRLFGIQLVDNSNVEEASPAFTMSGAMGDDRAIPCLDADSDQHSEPSNINRSDVPSVSCDAEKSCLRSPQESQSRQIRSCTKVHMQGIAVGRAVDLTRFDCYEDLLKKLEEMFDIEGDLCGSTKKWQVVYTDDEDDMMMVGDDPWHEFCSMVRKIFIYTAEEVKKLSPKVKLPGNEELNAGKPDVEVVVNTDDRSSIVGPGC</sequence>
<dbReference type="GO" id="GO:0009734">
    <property type="term" value="P:auxin-activated signaling pathway"/>
    <property type="evidence" value="ECO:0007669"/>
    <property type="project" value="UniProtKB-UniRule"/>
</dbReference>